<dbReference type="InterPro" id="IPR036398">
    <property type="entry name" value="CA_dom_sf"/>
</dbReference>
<feature type="chain" id="PRO_5008381537" description="carbonic anhydrase" evidence="9">
    <location>
        <begin position="27"/>
        <end position="437"/>
    </location>
</feature>
<dbReference type="InterPro" id="IPR001148">
    <property type="entry name" value="CA_dom"/>
</dbReference>
<feature type="domain" description="Alpha-carbonic anhydrase" evidence="10">
    <location>
        <begin position="215"/>
        <end position="437"/>
    </location>
</feature>
<accession>A0A1A8XL21</accession>
<reference evidence="11 12" key="1">
    <citation type="submission" date="2016-06" db="EMBL/GenBank/DDBJ databases">
        <authorList>
            <person name="Kjaerup R.B."/>
            <person name="Dalgaard T.S."/>
            <person name="Juul-Madsen H.R."/>
        </authorList>
    </citation>
    <scope>NUCLEOTIDE SEQUENCE [LARGE SCALE GENOMIC DNA]</scope>
    <source>
        <strain evidence="11">2</strain>
    </source>
</reference>
<dbReference type="EMBL" id="FLQY01000039">
    <property type="protein sequence ID" value="SBT04648.1"/>
    <property type="molecule type" value="Genomic_DNA"/>
</dbReference>
<dbReference type="PANTHER" id="PTHR18952">
    <property type="entry name" value="CARBONIC ANHYDRASE"/>
    <property type="match status" value="1"/>
</dbReference>
<dbReference type="SUPFAM" id="SSF51069">
    <property type="entry name" value="Carbonic anhydrase"/>
    <property type="match status" value="1"/>
</dbReference>
<proteinExistence type="inferred from homology"/>
<dbReference type="AlphaFoldDB" id="A0A1A8XL21"/>
<gene>
    <name evidence="11" type="ORF">PROAA_1330003</name>
</gene>
<dbReference type="Proteomes" id="UP000199600">
    <property type="component" value="Unassembled WGS sequence"/>
</dbReference>
<feature type="signal peptide" evidence="9">
    <location>
        <begin position="1"/>
        <end position="26"/>
    </location>
</feature>
<keyword evidence="12" id="KW-1185">Reference proteome</keyword>
<dbReference type="InterPro" id="IPR023561">
    <property type="entry name" value="Carbonic_anhydrase_a-class"/>
</dbReference>
<evidence type="ECO:0000259" key="10">
    <source>
        <dbReference type="PROSITE" id="PS51144"/>
    </source>
</evidence>
<keyword evidence="9" id="KW-0732">Signal</keyword>
<keyword evidence="5 11" id="KW-0456">Lyase</keyword>
<evidence type="ECO:0000256" key="8">
    <source>
        <dbReference type="SAM" id="MobiDB-lite"/>
    </source>
</evidence>
<dbReference type="Pfam" id="PF00194">
    <property type="entry name" value="Carb_anhydrase"/>
    <property type="match status" value="1"/>
</dbReference>
<evidence type="ECO:0000256" key="1">
    <source>
        <dbReference type="ARBA" id="ARBA00010718"/>
    </source>
</evidence>
<evidence type="ECO:0000256" key="3">
    <source>
        <dbReference type="ARBA" id="ARBA00022723"/>
    </source>
</evidence>
<organism evidence="11 12">
    <name type="scientific">Candidatus Propionivibrio aalborgensis</name>
    <dbReference type="NCBI Taxonomy" id="1860101"/>
    <lineage>
        <taxon>Bacteria</taxon>
        <taxon>Pseudomonadati</taxon>
        <taxon>Pseudomonadota</taxon>
        <taxon>Betaproteobacteria</taxon>
        <taxon>Rhodocyclales</taxon>
        <taxon>Rhodocyclaceae</taxon>
        <taxon>Propionivibrio</taxon>
    </lineage>
</organism>
<evidence type="ECO:0000256" key="2">
    <source>
        <dbReference type="ARBA" id="ARBA00012925"/>
    </source>
</evidence>
<evidence type="ECO:0000256" key="6">
    <source>
        <dbReference type="ARBA" id="ARBA00048348"/>
    </source>
</evidence>
<evidence type="ECO:0000256" key="7">
    <source>
        <dbReference type="SAM" id="Coils"/>
    </source>
</evidence>
<feature type="compositionally biased region" description="Low complexity" evidence="8">
    <location>
        <begin position="180"/>
        <end position="208"/>
    </location>
</feature>
<keyword evidence="4" id="KW-0862">Zinc</keyword>
<evidence type="ECO:0000256" key="4">
    <source>
        <dbReference type="ARBA" id="ARBA00022833"/>
    </source>
</evidence>
<keyword evidence="7" id="KW-0175">Coiled coil</keyword>
<evidence type="ECO:0000256" key="5">
    <source>
        <dbReference type="ARBA" id="ARBA00023239"/>
    </source>
</evidence>
<dbReference type="GO" id="GO:0004089">
    <property type="term" value="F:carbonate dehydratase activity"/>
    <property type="evidence" value="ECO:0007669"/>
    <property type="project" value="UniProtKB-EC"/>
</dbReference>
<dbReference type="PROSITE" id="PS51144">
    <property type="entry name" value="ALPHA_CA_2"/>
    <property type="match status" value="1"/>
</dbReference>
<feature type="coiled-coil region" evidence="7">
    <location>
        <begin position="145"/>
        <end position="172"/>
    </location>
</feature>
<dbReference type="InterPro" id="IPR031939">
    <property type="entry name" value="Adhesin_E-like"/>
</dbReference>
<keyword evidence="3" id="KW-0479">Metal-binding</keyword>
<feature type="region of interest" description="Disordered" evidence="8">
    <location>
        <begin position="178"/>
        <end position="208"/>
    </location>
</feature>
<dbReference type="Pfam" id="PF16747">
    <property type="entry name" value="Adhesin_E"/>
    <property type="match status" value="1"/>
</dbReference>
<dbReference type="PANTHER" id="PTHR18952:SF265">
    <property type="entry name" value="CARBONIC ANHYDRASE"/>
    <property type="match status" value="1"/>
</dbReference>
<comment type="catalytic activity">
    <reaction evidence="6">
        <text>hydrogencarbonate + H(+) = CO2 + H2O</text>
        <dbReference type="Rhea" id="RHEA:10748"/>
        <dbReference type="ChEBI" id="CHEBI:15377"/>
        <dbReference type="ChEBI" id="CHEBI:15378"/>
        <dbReference type="ChEBI" id="CHEBI:16526"/>
        <dbReference type="ChEBI" id="CHEBI:17544"/>
        <dbReference type="EC" id="4.2.1.1"/>
    </reaction>
</comment>
<comment type="similarity">
    <text evidence="1">Belongs to the alpha-carbonic anhydrase family.</text>
</comment>
<sequence>MRVKLLAALLPASAIFMAALPTVASAAWQLVTTEQGKRVEIDRASIVADPSGETMTRARIVLDKPIVDPKTSDSYRIIEVVNRYDCAQRTLATLRRSYFKEENDLLRSEEVKTPFAMPVRSGTADEKLLREVCRPKTGGDTSGSMNSTLAKVNEAAGELRKLNDELIEKSVQKELKELTSGAGSAGSSVRAKRGAASGNPKKAAAPAATSMATHTPWSYFGSGGPDNWSRLKSDYALCASGRRQSPIDIRDGIAVDLAPIQFLYQPAAFRVSDSGRNMQVTVYGGGFNLLGKNYELIRVHFHRPSELTVNGKHFDMEAQLMHKSADGKLAIVSVLLEKGIENPIVQMALNNLPLERNFEVSPPAERIDVSRLLPENRRYYTFMGSLTTPPCTEDVRWLVLMHPQQISPDQLAIFERLYAPNARPVQPGFGRLIKESR</sequence>
<evidence type="ECO:0000256" key="9">
    <source>
        <dbReference type="SAM" id="SignalP"/>
    </source>
</evidence>
<dbReference type="EC" id="4.2.1.1" evidence="2"/>
<dbReference type="CDD" id="cd03124">
    <property type="entry name" value="alpha_CA_prokaryotic_like"/>
    <property type="match status" value="1"/>
</dbReference>
<dbReference type="Gene3D" id="3.10.200.10">
    <property type="entry name" value="Alpha carbonic anhydrase"/>
    <property type="match status" value="1"/>
</dbReference>
<dbReference type="SMART" id="SM01057">
    <property type="entry name" value="Carb_anhydrase"/>
    <property type="match status" value="1"/>
</dbReference>
<protein>
    <recommendedName>
        <fullName evidence="2">carbonic anhydrase</fullName>
        <ecNumber evidence="2">4.2.1.1</ecNumber>
    </recommendedName>
</protein>
<evidence type="ECO:0000313" key="12">
    <source>
        <dbReference type="Proteomes" id="UP000199600"/>
    </source>
</evidence>
<name>A0A1A8XL21_9RHOO</name>
<dbReference type="RefSeq" id="WP_186409881.1">
    <property type="nucleotide sequence ID" value="NZ_FLQY01000039.1"/>
</dbReference>
<evidence type="ECO:0000313" key="11">
    <source>
        <dbReference type="EMBL" id="SBT04648.1"/>
    </source>
</evidence>
<dbReference type="GO" id="GO:0008270">
    <property type="term" value="F:zinc ion binding"/>
    <property type="evidence" value="ECO:0007669"/>
    <property type="project" value="InterPro"/>
</dbReference>
<dbReference type="InterPro" id="IPR041891">
    <property type="entry name" value="Alpha_CA_prokaryot-like"/>
</dbReference>